<proteinExistence type="predicted"/>
<evidence type="ECO:0000313" key="3">
    <source>
        <dbReference type="Proteomes" id="UP000250088"/>
    </source>
</evidence>
<reference evidence="3" key="1">
    <citation type="submission" date="2017-02" db="EMBL/GenBank/DDBJ databases">
        <title>Natronthermophilus aegyptiacus gen. nov.,sp. nov., an aerobic, extremely halophilic alkalithermophilic archaeon isolated from the athalassohaline Wadi An Natrun, Egypt.</title>
        <authorList>
            <person name="Zhao B."/>
        </authorList>
    </citation>
    <scope>NUCLEOTIDE SEQUENCE [LARGE SCALE GENOMIC DNA]</scope>
    <source>
        <strain evidence="3">JW/NM-HA 15</strain>
    </source>
</reference>
<name>A0A2Z2HUU3_9EURY</name>
<dbReference type="Proteomes" id="UP000250088">
    <property type="component" value="Chromosome"/>
</dbReference>
<accession>A0A2Z2HUU3</accession>
<sequence>MVSRLTIHSDCGTDIRIVPTDDPPVCPDCTTAFRLSLVDRSTTDSSTHAPGTRNGSVSYRGP</sequence>
<dbReference type="EMBL" id="CP019893">
    <property type="protein sequence ID" value="ARS90553.1"/>
    <property type="molecule type" value="Genomic_DNA"/>
</dbReference>
<dbReference type="KEGG" id="naj:B1756_13020"/>
<gene>
    <name evidence="2" type="ORF">B1756_13020</name>
</gene>
<evidence type="ECO:0000313" key="2">
    <source>
        <dbReference type="EMBL" id="ARS90553.1"/>
    </source>
</evidence>
<feature type="region of interest" description="Disordered" evidence="1">
    <location>
        <begin position="40"/>
        <end position="62"/>
    </location>
</feature>
<protein>
    <submittedName>
        <fullName evidence="2">Uncharacterized protein</fullName>
    </submittedName>
</protein>
<evidence type="ECO:0000256" key="1">
    <source>
        <dbReference type="SAM" id="MobiDB-lite"/>
    </source>
</evidence>
<keyword evidence="3" id="KW-1185">Reference proteome</keyword>
<organism evidence="2 3">
    <name type="scientific">Natrarchaeobaculum aegyptiacum</name>
    <dbReference type="NCBI Taxonomy" id="745377"/>
    <lineage>
        <taxon>Archaea</taxon>
        <taxon>Methanobacteriati</taxon>
        <taxon>Methanobacteriota</taxon>
        <taxon>Stenosarchaea group</taxon>
        <taxon>Halobacteria</taxon>
        <taxon>Halobacteriales</taxon>
        <taxon>Natrialbaceae</taxon>
        <taxon>Natrarchaeobaculum</taxon>
    </lineage>
</organism>
<dbReference type="AlphaFoldDB" id="A0A2Z2HUU3"/>